<dbReference type="InterPro" id="IPR050644">
    <property type="entry name" value="PG_Glycine_Bridge_Synth"/>
</dbReference>
<comment type="caution">
    <text evidence="8">The sequence shown here is derived from an EMBL/GenBank/DDBJ whole genome shotgun (WGS) entry which is preliminary data.</text>
</comment>
<keyword evidence="3" id="KW-0133">Cell shape</keyword>
<dbReference type="GO" id="GO:0071555">
    <property type="term" value="P:cell wall organization"/>
    <property type="evidence" value="ECO:0007669"/>
    <property type="project" value="UniProtKB-KW"/>
</dbReference>
<evidence type="ECO:0000256" key="4">
    <source>
        <dbReference type="ARBA" id="ARBA00022984"/>
    </source>
</evidence>
<dbReference type="Pfam" id="PF13480">
    <property type="entry name" value="Acetyltransf_6"/>
    <property type="match status" value="1"/>
</dbReference>
<dbReference type="GO" id="GO:0009252">
    <property type="term" value="P:peptidoglycan biosynthetic process"/>
    <property type="evidence" value="ECO:0007669"/>
    <property type="project" value="UniProtKB-KW"/>
</dbReference>
<evidence type="ECO:0000256" key="1">
    <source>
        <dbReference type="ARBA" id="ARBA00009943"/>
    </source>
</evidence>
<proteinExistence type="inferred from homology"/>
<dbReference type="InterPro" id="IPR038740">
    <property type="entry name" value="BioF2-like_GNAT_dom"/>
</dbReference>
<dbReference type="InterPro" id="IPR003447">
    <property type="entry name" value="FEMABX"/>
</dbReference>
<protein>
    <recommendedName>
        <fullName evidence="7">BioF2-like acetyltransferase domain-containing protein</fullName>
    </recommendedName>
</protein>
<dbReference type="AlphaFoldDB" id="A0A1F7RPN1"/>
<keyword evidence="2" id="KW-0808">Transferase</keyword>
<dbReference type="GO" id="GO:0008360">
    <property type="term" value="P:regulation of cell shape"/>
    <property type="evidence" value="ECO:0007669"/>
    <property type="project" value="UniProtKB-KW"/>
</dbReference>
<evidence type="ECO:0000256" key="3">
    <source>
        <dbReference type="ARBA" id="ARBA00022960"/>
    </source>
</evidence>
<keyword evidence="4" id="KW-0573">Peptidoglycan synthesis</keyword>
<keyword evidence="6" id="KW-0961">Cell wall biogenesis/degradation</keyword>
<feature type="domain" description="BioF2-like acetyltransferase" evidence="7">
    <location>
        <begin position="105"/>
        <end position="236"/>
    </location>
</feature>
<name>A0A1F7RPN1_9BACT</name>
<accession>A0A1F7RPN1</accession>
<evidence type="ECO:0000256" key="2">
    <source>
        <dbReference type="ARBA" id="ARBA00022679"/>
    </source>
</evidence>
<organism evidence="8 9">
    <name type="scientific">Candidatus Schekmanbacteria bacterium RBG_16_38_10</name>
    <dbReference type="NCBI Taxonomy" id="1817879"/>
    <lineage>
        <taxon>Bacteria</taxon>
        <taxon>Candidatus Schekmaniibacteriota</taxon>
    </lineage>
</organism>
<dbReference type="Gene3D" id="3.40.630.30">
    <property type="match status" value="1"/>
</dbReference>
<evidence type="ECO:0000259" key="7">
    <source>
        <dbReference type="Pfam" id="PF13480"/>
    </source>
</evidence>
<feature type="non-terminal residue" evidence="8">
    <location>
        <position position="1"/>
    </location>
</feature>
<keyword evidence="5" id="KW-0012">Acyltransferase</keyword>
<comment type="similarity">
    <text evidence="1">Belongs to the FemABX family.</text>
</comment>
<evidence type="ECO:0000313" key="9">
    <source>
        <dbReference type="Proteomes" id="UP000178797"/>
    </source>
</evidence>
<dbReference type="Proteomes" id="UP000178797">
    <property type="component" value="Unassembled WGS sequence"/>
</dbReference>
<dbReference type="PANTHER" id="PTHR36174:SF1">
    <property type="entry name" value="LIPID II:GLYCINE GLYCYLTRANSFERASE"/>
    <property type="match status" value="1"/>
</dbReference>
<dbReference type="PANTHER" id="PTHR36174">
    <property type="entry name" value="LIPID II:GLYCINE GLYCYLTRANSFERASE"/>
    <property type="match status" value="1"/>
</dbReference>
<evidence type="ECO:0000256" key="6">
    <source>
        <dbReference type="ARBA" id="ARBA00023316"/>
    </source>
</evidence>
<dbReference type="PROSITE" id="PS51191">
    <property type="entry name" value="FEMABX"/>
    <property type="match status" value="1"/>
</dbReference>
<evidence type="ECO:0000256" key="5">
    <source>
        <dbReference type="ARBA" id="ARBA00023315"/>
    </source>
</evidence>
<dbReference type="GO" id="GO:0016755">
    <property type="term" value="F:aminoacyltransferase activity"/>
    <property type="evidence" value="ECO:0007669"/>
    <property type="project" value="InterPro"/>
</dbReference>
<evidence type="ECO:0000313" key="8">
    <source>
        <dbReference type="EMBL" id="OGL43421.1"/>
    </source>
</evidence>
<reference evidence="8 9" key="1">
    <citation type="journal article" date="2016" name="Nat. Commun.">
        <title>Thousands of microbial genomes shed light on interconnected biogeochemical processes in an aquifer system.</title>
        <authorList>
            <person name="Anantharaman K."/>
            <person name="Brown C.T."/>
            <person name="Hug L.A."/>
            <person name="Sharon I."/>
            <person name="Castelle C.J."/>
            <person name="Probst A.J."/>
            <person name="Thomas B.C."/>
            <person name="Singh A."/>
            <person name="Wilkins M.J."/>
            <person name="Karaoz U."/>
            <person name="Brodie E.L."/>
            <person name="Williams K.H."/>
            <person name="Hubbard S.S."/>
            <person name="Banfield J.F."/>
        </authorList>
    </citation>
    <scope>NUCLEOTIDE SEQUENCE [LARGE SCALE GENOMIC DNA]</scope>
</reference>
<sequence length="304" mass="35453">RYKPIYFTLIKNNQLVALIPFMEVGGILNGKKGVSLPFSDYCKTIGIDKDDFQDVISLLKEYGKDHGWKSLEFRNGNIFPEALYPSSEYINHTLEISENTEPTFSSFRDSTKRNIKKSEREGVEVKILNSLESLNEFYKLNCITRKKHGLPPQPYNFFKKIYENIISQHRGIIVLASLNKSVIAGAVYFHFGDKAIFKYGASDTNYNHLRPNYLIMWEAIKFYSKEGCKSFCFGRTEPENIGLMQFKNGWRAKKEIIKYYIYDLRRELYIQNSFKVSDICHSVFQKMPIPLLRFAGSFLYRHIG</sequence>
<dbReference type="SUPFAM" id="SSF55729">
    <property type="entry name" value="Acyl-CoA N-acyltransferases (Nat)"/>
    <property type="match status" value="1"/>
</dbReference>
<dbReference type="EMBL" id="MGDE01000230">
    <property type="protein sequence ID" value="OGL43421.1"/>
    <property type="molecule type" value="Genomic_DNA"/>
</dbReference>
<gene>
    <name evidence="8" type="ORF">A2W05_00295</name>
</gene>
<dbReference type="InterPro" id="IPR016181">
    <property type="entry name" value="Acyl_CoA_acyltransferase"/>
</dbReference>